<keyword evidence="3" id="KW-1185">Reference proteome</keyword>
<dbReference type="KEGG" id="ccos:Pan44_09990"/>
<evidence type="ECO:0000313" key="2">
    <source>
        <dbReference type="EMBL" id="QDT52985.1"/>
    </source>
</evidence>
<dbReference type="InterPro" id="IPR006311">
    <property type="entry name" value="TAT_signal"/>
</dbReference>
<dbReference type="SUPFAM" id="SSF53649">
    <property type="entry name" value="Alkaline phosphatase-like"/>
    <property type="match status" value="1"/>
</dbReference>
<dbReference type="PANTHER" id="PTHR43737">
    <property type="entry name" value="BLL7424 PROTEIN"/>
    <property type="match status" value="1"/>
</dbReference>
<dbReference type="RefSeq" id="WP_145027809.1">
    <property type="nucleotide sequence ID" value="NZ_CP036271.1"/>
</dbReference>
<dbReference type="EMBL" id="CP036271">
    <property type="protein sequence ID" value="QDT52985.1"/>
    <property type="molecule type" value="Genomic_DNA"/>
</dbReference>
<protein>
    <recommendedName>
        <fullName evidence="4">Sulfatase</fullName>
    </recommendedName>
</protein>
<dbReference type="Pfam" id="PF07394">
    <property type="entry name" value="DUF1501"/>
    <property type="match status" value="1"/>
</dbReference>
<keyword evidence="1" id="KW-0732">Signal</keyword>
<dbReference type="Gene3D" id="3.40.720.10">
    <property type="entry name" value="Alkaline Phosphatase, subunit A"/>
    <property type="match status" value="1"/>
</dbReference>
<evidence type="ECO:0000256" key="1">
    <source>
        <dbReference type="SAM" id="SignalP"/>
    </source>
</evidence>
<gene>
    <name evidence="2" type="ORF">Pan44_09990</name>
</gene>
<dbReference type="PANTHER" id="PTHR43737:SF1">
    <property type="entry name" value="DUF1501 DOMAIN-CONTAINING PROTEIN"/>
    <property type="match status" value="1"/>
</dbReference>
<evidence type="ECO:0008006" key="4">
    <source>
        <dbReference type="Google" id="ProtNLM"/>
    </source>
</evidence>
<organism evidence="2 3">
    <name type="scientific">Caulifigura coniformis</name>
    <dbReference type="NCBI Taxonomy" id="2527983"/>
    <lineage>
        <taxon>Bacteria</taxon>
        <taxon>Pseudomonadati</taxon>
        <taxon>Planctomycetota</taxon>
        <taxon>Planctomycetia</taxon>
        <taxon>Planctomycetales</taxon>
        <taxon>Planctomycetaceae</taxon>
        <taxon>Caulifigura</taxon>
    </lineage>
</organism>
<dbReference type="InterPro" id="IPR010869">
    <property type="entry name" value="DUF1501"/>
</dbReference>
<feature type="chain" id="PRO_5022075874" description="Sulfatase" evidence="1">
    <location>
        <begin position="26"/>
        <end position="472"/>
    </location>
</feature>
<dbReference type="Proteomes" id="UP000315700">
    <property type="component" value="Chromosome"/>
</dbReference>
<proteinExistence type="predicted"/>
<sequence precursor="true">MHSDVLARRALLKSAACGFGGLALAGLAGKSASAATSPYQARPTLFPARAKRVIFIFMQGGPSHVDTFDYKPRLAEEHGKKLAFKDARKLAKTGMSGNEQVMMSPWKFKQYGECGRWASELFPSIAQHVDDLCFVHSLHTNGVAHGPSTIFLHTGTTNFVRPSMGAWISYGLGNENENLPSFVTINPSLGNGGPRNYGNAFLPAHYQGTTVGRAGQPARDARIQFITNDSVPLSEQKRQLELLSSINADQLARRSHDDELSAVVNSYEMAFRMQMHAPEITDISKETKATQDLYGIGVKETDEFGQQCLLARRISEAGCRFVQVSYADNTANPRWDQHSKIQLHATHAQATDRPVAGLLADLKARGLLEDTLVWWGGEFGRNPFTQGADGRDHNPKGFTHFFAGGGMKPGFSYGATDEFGHEAVVDKMHMHDVHATILHALGLDHEKLTYRHAGRDFRLTDVEGRVVKDLFI</sequence>
<evidence type="ECO:0000313" key="3">
    <source>
        <dbReference type="Proteomes" id="UP000315700"/>
    </source>
</evidence>
<feature type="signal peptide" evidence="1">
    <location>
        <begin position="1"/>
        <end position="25"/>
    </location>
</feature>
<reference evidence="2 3" key="1">
    <citation type="submission" date="2019-02" db="EMBL/GenBank/DDBJ databases">
        <title>Deep-cultivation of Planctomycetes and their phenomic and genomic characterization uncovers novel biology.</title>
        <authorList>
            <person name="Wiegand S."/>
            <person name="Jogler M."/>
            <person name="Boedeker C."/>
            <person name="Pinto D."/>
            <person name="Vollmers J."/>
            <person name="Rivas-Marin E."/>
            <person name="Kohn T."/>
            <person name="Peeters S.H."/>
            <person name="Heuer A."/>
            <person name="Rast P."/>
            <person name="Oberbeckmann S."/>
            <person name="Bunk B."/>
            <person name="Jeske O."/>
            <person name="Meyerdierks A."/>
            <person name="Storesund J.E."/>
            <person name="Kallscheuer N."/>
            <person name="Luecker S."/>
            <person name="Lage O.M."/>
            <person name="Pohl T."/>
            <person name="Merkel B.J."/>
            <person name="Hornburger P."/>
            <person name="Mueller R.-W."/>
            <person name="Bruemmer F."/>
            <person name="Labrenz M."/>
            <person name="Spormann A.M."/>
            <person name="Op den Camp H."/>
            <person name="Overmann J."/>
            <person name="Amann R."/>
            <person name="Jetten M.S.M."/>
            <person name="Mascher T."/>
            <person name="Medema M.H."/>
            <person name="Devos D.P."/>
            <person name="Kaster A.-K."/>
            <person name="Ovreas L."/>
            <person name="Rohde M."/>
            <person name="Galperin M.Y."/>
            <person name="Jogler C."/>
        </authorList>
    </citation>
    <scope>NUCLEOTIDE SEQUENCE [LARGE SCALE GENOMIC DNA]</scope>
    <source>
        <strain evidence="2 3">Pan44</strain>
    </source>
</reference>
<dbReference type="AlphaFoldDB" id="A0A517SA16"/>
<dbReference type="OrthoDB" id="127333at2"/>
<dbReference type="InParanoid" id="A0A517SA16"/>
<name>A0A517SA16_9PLAN</name>
<dbReference type="PROSITE" id="PS51318">
    <property type="entry name" value="TAT"/>
    <property type="match status" value="1"/>
</dbReference>
<dbReference type="InterPro" id="IPR017850">
    <property type="entry name" value="Alkaline_phosphatase_core_sf"/>
</dbReference>
<accession>A0A517SA16</accession>